<evidence type="ECO:0000313" key="2">
    <source>
        <dbReference type="Proteomes" id="UP000030101"/>
    </source>
</evidence>
<dbReference type="Proteomes" id="UP000030101">
    <property type="component" value="Unassembled WGS sequence"/>
</dbReference>
<gene>
    <name evidence="1" type="ORF">HQ43_01095</name>
</gene>
<name>A0ABR4XMD8_9PORP</name>
<reference evidence="1 2" key="1">
    <citation type="submission" date="2014-08" db="EMBL/GenBank/DDBJ databases">
        <title>Porphyromonas canoris strain:OH2762 Genome sequencing.</title>
        <authorList>
            <person name="Wallis C."/>
            <person name="Deusch O."/>
            <person name="O'Flynn C."/>
            <person name="Davis I."/>
            <person name="Jospin G."/>
            <person name="Darling A.E."/>
            <person name="Coil D.A."/>
            <person name="Alexiev A."/>
            <person name="Horsfall A."/>
            <person name="Kirkwood N."/>
            <person name="Harris S."/>
            <person name="Eisen J.A."/>
        </authorList>
    </citation>
    <scope>NUCLEOTIDE SEQUENCE [LARGE SCALE GENOMIC DNA]</scope>
    <source>
        <strain evidence="2">COT-108 OH2762</strain>
    </source>
</reference>
<evidence type="ECO:0008006" key="3">
    <source>
        <dbReference type="Google" id="ProtNLM"/>
    </source>
</evidence>
<accession>A0ABR4XMD8</accession>
<protein>
    <recommendedName>
        <fullName evidence="3">TonB dependent receptor</fullName>
    </recommendedName>
</protein>
<dbReference type="SUPFAM" id="SSF56935">
    <property type="entry name" value="Porins"/>
    <property type="match status" value="1"/>
</dbReference>
<organism evidence="1 2">
    <name type="scientific">Porphyromonas canoris</name>
    <dbReference type="NCBI Taxonomy" id="36875"/>
    <lineage>
        <taxon>Bacteria</taxon>
        <taxon>Pseudomonadati</taxon>
        <taxon>Bacteroidota</taxon>
        <taxon>Bacteroidia</taxon>
        <taxon>Bacteroidales</taxon>
        <taxon>Porphyromonadaceae</taxon>
        <taxon>Porphyromonas</taxon>
    </lineage>
</organism>
<sequence>MPMEIFFYAHGNLLGGIARYKYDKYILSFVVENLLNKSVFAYTVRDALQSHSASYPLRGRSVRLDFSYYF</sequence>
<evidence type="ECO:0000313" key="1">
    <source>
        <dbReference type="EMBL" id="KGN93280.1"/>
    </source>
</evidence>
<dbReference type="EMBL" id="JQZV01000003">
    <property type="protein sequence ID" value="KGN93280.1"/>
    <property type="molecule type" value="Genomic_DNA"/>
</dbReference>
<comment type="caution">
    <text evidence="1">The sequence shown here is derived from an EMBL/GenBank/DDBJ whole genome shotgun (WGS) entry which is preliminary data.</text>
</comment>
<proteinExistence type="predicted"/>
<keyword evidence="2" id="KW-1185">Reference proteome</keyword>